<protein>
    <submittedName>
        <fullName evidence="2">ATPase-like protein</fullName>
    </submittedName>
</protein>
<dbReference type="PANTHER" id="PTHR40396:SF1">
    <property type="entry name" value="ATPASE AAA-TYPE CORE DOMAIN-CONTAINING PROTEIN"/>
    <property type="match status" value="1"/>
</dbReference>
<dbReference type="HOGENOM" id="CLU_046693_2_0_9"/>
<organism evidence="2 3">
    <name type="scientific">Desulfofarcimen acetoxidans (strain ATCC 49208 / DSM 771 / KCTC 5769 / VKM B-1644 / 5575)</name>
    <name type="common">Desulfotomaculum acetoxidans</name>
    <dbReference type="NCBI Taxonomy" id="485916"/>
    <lineage>
        <taxon>Bacteria</taxon>
        <taxon>Bacillati</taxon>
        <taxon>Bacillota</taxon>
        <taxon>Clostridia</taxon>
        <taxon>Eubacteriales</taxon>
        <taxon>Peptococcaceae</taxon>
        <taxon>Desulfofarcimen</taxon>
    </lineage>
</organism>
<dbReference type="OrthoDB" id="9809324at2"/>
<dbReference type="eggNOG" id="COG1106">
    <property type="taxonomic scope" value="Bacteria"/>
</dbReference>
<dbReference type="RefSeq" id="WP_015757348.1">
    <property type="nucleotide sequence ID" value="NC_013216.1"/>
</dbReference>
<dbReference type="GO" id="GO:0005524">
    <property type="term" value="F:ATP binding"/>
    <property type="evidence" value="ECO:0007669"/>
    <property type="project" value="InterPro"/>
</dbReference>
<evidence type="ECO:0000313" key="2">
    <source>
        <dbReference type="EMBL" id="ACV62637.1"/>
    </source>
</evidence>
<dbReference type="AlphaFoldDB" id="C8VX61"/>
<evidence type="ECO:0000259" key="1">
    <source>
        <dbReference type="Pfam" id="PF13304"/>
    </source>
</evidence>
<dbReference type="EMBL" id="CP001720">
    <property type="protein sequence ID" value="ACV62637.1"/>
    <property type="molecule type" value="Genomic_DNA"/>
</dbReference>
<dbReference type="Gene3D" id="3.40.50.300">
    <property type="entry name" value="P-loop containing nucleotide triphosphate hydrolases"/>
    <property type="match status" value="2"/>
</dbReference>
<dbReference type="Proteomes" id="UP000002217">
    <property type="component" value="Chromosome"/>
</dbReference>
<dbReference type="Pfam" id="PF13304">
    <property type="entry name" value="AAA_21"/>
    <property type="match status" value="1"/>
</dbReference>
<sequence>MLIRFSVENFLSYNRKQIFSMIAGRTQNHLDHIYKIEDINLLKLSAIYGANASGKSKIFEAMRFASHVAKSNLPLDAGDMFCKLSEKNRTQPSIFEFEFYTNGSFYAYGFSAILSQQTVTAEWLYRLYPSKDKQEHIYEREIDNLQGSYRLNVNKSYLHLSNEESRFLDISNDFMDDKRILLLNTINKSKKATNSKNLLCFVDVYKYFATNLEFIMPDTVIQSFECYENSEDNFQSFVDAVSSFDTGIVDIKNEHLDITELETRLPSGVHKAITKTLDENLNNSIIKGFAIIHSGPTGWYRIEQKGKNEPLKVTTIVLHHKNSVYDFAFSEESDGTKKIFDLLRIVMQNKEGGVYIVDELERSLHPKVTQRLIELFVELTKGKSTQLIFTTHESSIMSQDVLRRDEIWFVEKNEENASVIYSLDKFSERYDRKIDKAYLDGRYGALPIFTQLECKGGDK</sequence>
<proteinExistence type="predicted"/>
<dbReference type="PANTHER" id="PTHR40396">
    <property type="entry name" value="ATPASE-LIKE PROTEIN"/>
    <property type="match status" value="1"/>
</dbReference>
<dbReference type="SUPFAM" id="SSF52540">
    <property type="entry name" value="P-loop containing nucleoside triphosphate hydrolases"/>
    <property type="match status" value="1"/>
</dbReference>
<reference evidence="2 3" key="1">
    <citation type="journal article" date="2009" name="Stand. Genomic Sci.">
        <title>Complete genome sequence of Desulfotomaculum acetoxidans type strain (5575).</title>
        <authorList>
            <person name="Spring S."/>
            <person name="Lapidus A."/>
            <person name="Schroder M."/>
            <person name="Gleim D."/>
            <person name="Sims D."/>
            <person name="Meincke L."/>
            <person name="Glavina Del Rio T."/>
            <person name="Tice H."/>
            <person name="Copeland A."/>
            <person name="Cheng J.F."/>
            <person name="Lucas S."/>
            <person name="Chen F."/>
            <person name="Nolan M."/>
            <person name="Bruce D."/>
            <person name="Goodwin L."/>
            <person name="Pitluck S."/>
            <person name="Ivanova N."/>
            <person name="Mavromatis K."/>
            <person name="Mikhailova N."/>
            <person name="Pati A."/>
            <person name="Chen A."/>
            <person name="Palaniappan K."/>
            <person name="Land M."/>
            <person name="Hauser L."/>
            <person name="Chang Y.J."/>
            <person name="Jeffries C.D."/>
            <person name="Chain P."/>
            <person name="Saunders E."/>
            <person name="Brettin T."/>
            <person name="Detter J.C."/>
            <person name="Goker M."/>
            <person name="Bristow J."/>
            <person name="Eisen J.A."/>
            <person name="Markowitz V."/>
            <person name="Hugenholtz P."/>
            <person name="Kyrpides N.C."/>
            <person name="Klenk H.P."/>
            <person name="Han C."/>
        </authorList>
    </citation>
    <scope>NUCLEOTIDE SEQUENCE [LARGE SCALE GENOMIC DNA]</scope>
    <source>
        <strain evidence="3">ATCC 49208 / DSM 771 / VKM B-1644</strain>
    </source>
</reference>
<gene>
    <name evidence="2" type="ordered locus">Dtox_1784</name>
</gene>
<dbReference type="InterPro" id="IPR003959">
    <property type="entry name" value="ATPase_AAA_core"/>
</dbReference>
<evidence type="ECO:0000313" key="3">
    <source>
        <dbReference type="Proteomes" id="UP000002217"/>
    </source>
</evidence>
<name>C8VX61_DESAS</name>
<feature type="domain" description="ATPase AAA-type core" evidence="1">
    <location>
        <begin position="45"/>
        <end position="397"/>
    </location>
</feature>
<keyword evidence="3" id="KW-1185">Reference proteome</keyword>
<dbReference type="GO" id="GO:0016887">
    <property type="term" value="F:ATP hydrolysis activity"/>
    <property type="evidence" value="ECO:0007669"/>
    <property type="project" value="InterPro"/>
</dbReference>
<dbReference type="STRING" id="485916.Dtox_1784"/>
<accession>C8VX61</accession>
<dbReference type="InterPro" id="IPR027417">
    <property type="entry name" value="P-loop_NTPase"/>
</dbReference>
<dbReference type="KEGG" id="dae:Dtox_1784"/>